<dbReference type="CDD" id="cd04301">
    <property type="entry name" value="NAT_SF"/>
    <property type="match status" value="1"/>
</dbReference>
<keyword evidence="2" id="KW-0012">Acyltransferase</keyword>
<dbReference type="AlphaFoldDB" id="A0A8A4TQE4"/>
<dbReference type="PANTHER" id="PTHR43420">
    <property type="entry name" value="ACETYLTRANSFERASE"/>
    <property type="match status" value="1"/>
</dbReference>
<organism evidence="4 5">
    <name type="scientific">Sulfidibacter corallicola</name>
    <dbReference type="NCBI Taxonomy" id="2818388"/>
    <lineage>
        <taxon>Bacteria</taxon>
        <taxon>Pseudomonadati</taxon>
        <taxon>Acidobacteriota</taxon>
        <taxon>Holophagae</taxon>
        <taxon>Acanthopleuribacterales</taxon>
        <taxon>Acanthopleuribacteraceae</taxon>
        <taxon>Sulfidibacter</taxon>
    </lineage>
</organism>
<reference evidence="4" key="1">
    <citation type="submission" date="2021-03" db="EMBL/GenBank/DDBJ databases">
        <title>Acanthopleuribacteraceae sp. M133.</title>
        <authorList>
            <person name="Wang G."/>
        </authorList>
    </citation>
    <scope>NUCLEOTIDE SEQUENCE</scope>
    <source>
        <strain evidence="4">M133</strain>
    </source>
</reference>
<accession>A0A8A4TQE4</accession>
<dbReference type="InterPro" id="IPR050680">
    <property type="entry name" value="YpeA/RimI_acetyltransf"/>
</dbReference>
<dbReference type="EMBL" id="CP071793">
    <property type="protein sequence ID" value="QTD51404.1"/>
    <property type="molecule type" value="Genomic_DNA"/>
</dbReference>
<sequence>MTLSDRLQHRMEGLRFMPVREAWWSRLTKLEVHDHQARFAMSVPEILRDAYWNRGGGRWDIYAIFYHRRLAGMFTCSRYDAHPDAVIFGSFLIDRSFQGRGIGTATLETLLSWIPRRYPHRQRILLNVDPRNHRAVRLYRRVGFSFCGKTGPIHRLYEYRCSAREDHDARRDMSWKVVFHPDQR</sequence>
<gene>
    <name evidence="4" type="ORF">J3U87_02950</name>
</gene>
<protein>
    <submittedName>
        <fullName evidence="4">GNAT family N-acetyltransferase</fullName>
    </submittedName>
</protein>
<dbReference type="GO" id="GO:0016747">
    <property type="term" value="F:acyltransferase activity, transferring groups other than amino-acyl groups"/>
    <property type="evidence" value="ECO:0007669"/>
    <property type="project" value="InterPro"/>
</dbReference>
<name>A0A8A4TQE4_SULCO</name>
<keyword evidence="5" id="KW-1185">Reference proteome</keyword>
<evidence type="ECO:0000313" key="4">
    <source>
        <dbReference type="EMBL" id="QTD51404.1"/>
    </source>
</evidence>
<dbReference type="PANTHER" id="PTHR43420:SF47">
    <property type="entry name" value="N-ACETYLTRANSFERASE DOMAIN-CONTAINING PROTEIN"/>
    <property type="match status" value="1"/>
</dbReference>
<dbReference type="Gene3D" id="3.40.630.30">
    <property type="match status" value="1"/>
</dbReference>
<dbReference type="PROSITE" id="PS51186">
    <property type="entry name" value="GNAT"/>
    <property type="match status" value="1"/>
</dbReference>
<dbReference type="InterPro" id="IPR000182">
    <property type="entry name" value="GNAT_dom"/>
</dbReference>
<evidence type="ECO:0000313" key="5">
    <source>
        <dbReference type="Proteomes" id="UP000663929"/>
    </source>
</evidence>
<dbReference type="Pfam" id="PF00583">
    <property type="entry name" value="Acetyltransf_1"/>
    <property type="match status" value="1"/>
</dbReference>
<feature type="domain" description="N-acetyltransferase" evidence="3">
    <location>
        <begin position="14"/>
        <end position="164"/>
    </location>
</feature>
<evidence type="ECO:0000256" key="1">
    <source>
        <dbReference type="ARBA" id="ARBA00022679"/>
    </source>
</evidence>
<proteinExistence type="predicted"/>
<evidence type="ECO:0000259" key="3">
    <source>
        <dbReference type="PROSITE" id="PS51186"/>
    </source>
</evidence>
<dbReference type="Proteomes" id="UP000663929">
    <property type="component" value="Chromosome"/>
</dbReference>
<dbReference type="KEGG" id="scor:J3U87_02950"/>
<keyword evidence="1" id="KW-0808">Transferase</keyword>
<evidence type="ECO:0000256" key="2">
    <source>
        <dbReference type="ARBA" id="ARBA00023315"/>
    </source>
</evidence>
<dbReference type="SUPFAM" id="SSF55729">
    <property type="entry name" value="Acyl-CoA N-acyltransferases (Nat)"/>
    <property type="match status" value="1"/>
</dbReference>
<dbReference type="InterPro" id="IPR016181">
    <property type="entry name" value="Acyl_CoA_acyltransferase"/>
</dbReference>